<protein>
    <submittedName>
        <fullName evidence="1">Uncharacterized protein</fullName>
    </submittedName>
</protein>
<sequence>MNSKIFINPIPITMDEVYNASLSHLEMESPSHVGGGIIAIAIVACGGKLGSATIVTAGTTIVTVAA</sequence>
<name>A0ABY7BMR8_9FIRM</name>
<evidence type="ECO:0000313" key="1">
    <source>
        <dbReference type="EMBL" id="WAM34137.1"/>
    </source>
</evidence>
<dbReference type="Proteomes" id="UP001164909">
    <property type="component" value="Chromosome"/>
</dbReference>
<proteinExistence type="predicted"/>
<reference evidence="1" key="1">
    <citation type="submission" date="2022-12" db="EMBL/GenBank/DDBJ databases">
        <authorList>
            <person name="Bing R.G."/>
            <person name="Willard D.J."/>
            <person name="Manesh M.J.H."/>
            <person name="Laemthong T."/>
            <person name="Crosby J.R."/>
            <person name="Kelly R.M."/>
        </authorList>
    </citation>
    <scope>NUCLEOTIDE SEQUENCE</scope>
    <source>
        <strain evidence="1">DSM 8990</strain>
    </source>
</reference>
<accession>A0ABY7BMR8</accession>
<dbReference type="RefSeq" id="WP_011916137.1">
    <property type="nucleotide sequence ID" value="NZ_CP113865.1"/>
</dbReference>
<dbReference type="EMBL" id="CP113865">
    <property type="protein sequence ID" value="WAM34137.1"/>
    <property type="molecule type" value="Genomic_DNA"/>
</dbReference>
<keyword evidence="2" id="KW-1185">Reference proteome</keyword>
<organism evidence="1 2">
    <name type="scientific">Caldicellulosiruptor morganii</name>
    <dbReference type="NCBI Taxonomy" id="1387555"/>
    <lineage>
        <taxon>Bacteria</taxon>
        <taxon>Bacillati</taxon>
        <taxon>Bacillota</taxon>
        <taxon>Bacillota incertae sedis</taxon>
        <taxon>Caldicellulosiruptorales</taxon>
        <taxon>Caldicellulosiruptoraceae</taxon>
        <taxon>Caldicellulosiruptor</taxon>
    </lineage>
</organism>
<evidence type="ECO:0000313" key="2">
    <source>
        <dbReference type="Proteomes" id="UP001164909"/>
    </source>
</evidence>
<gene>
    <name evidence="1" type="ORF">OTK00_000309</name>
</gene>